<feature type="transmembrane region" description="Helical" evidence="1">
    <location>
        <begin position="363"/>
        <end position="388"/>
    </location>
</feature>
<evidence type="ECO:0000256" key="1">
    <source>
        <dbReference type="SAM" id="Phobius"/>
    </source>
</evidence>
<organism evidence="2 3">
    <name type="scientific">Pythium oligandrum</name>
    <name type="common">Mycoparasitic fungus</name>
    <dbReference type="NCBI Taxonomy" id="41045"/>
    <lineage>
        <taxon>Eukaryota</taxon>
        <taxon>Sar</taxon>
        <taxon>Stramenopiles</taxon>
        <taxon>Oomycota</taxon>
        <taxon>Peronosporomycetes</taxon>
        <taxon>Pythiales</taxon>
        <taxon>Pythiaceae</taxon>
        <taxon>Pythium</taxon>
    </lineage>
</organism>
<comment type="caution">
    <text evidence="2">The sequence shown here is derived from an EMBL/GenBank/DDBJ whole genome shotgun (WGS) entry which is preliminary data.</text>
</comment>
<evidence type="ECO:0000313" key="2">
    <source>
        <dbReference type="EMBL" id="TMW56854.1"/>
    </source>
</evidence>
<feature type="transmembrane region" description="Helical" evidence="1">
    <location>
        <begin position="317"/>
        <end position="335"/>
    </location>
</feature>
<feature type="transmembrane region" description="Helical" evidence="1">
    <location>
        <begin position="271"/>
        <end position="296"/>
    </location>
</feature>
<gene>
    <name evidence="2" type="ORF">Poli38472_006864</name>
</gene>
<reference evidence="2" key="1">
    <citation type="submission" date="2019-03" db="EMBL/GenBank/DDBJ databases">
        <title>Long read genome sequence of the mycoparasitic Pythium oligandrum ATCC 38472 isolated from sugarbeet rhizosphere.</title>
        <authorList>
            <person name="Gaulin E."/>
        </authorList>
    </citation>
    <scope>NUCLEOTIDE SEQUENCE</scope>
    <source>
        <strain evidence="2">ATCC 38472_TT</strain>
    </source>
</reference>
<dbReference type="Proteomes" id="UP000794436">
    <property type="component" value="Unassembled WGS sequence"/>
</dbReference>
<dbReference type="OrthoDB" id="10261361at2759"/>
<evidence type="ECO:0000313" key="3">
    <source>
        <dbReference type="Proteomes" id="UP000794436"/>
    </source>
</evidence>
<keyword evidence="1" id="KW-1133">Transmembrane helix</keyword>
<proteinExistence type="predicted"/>
<name>A0A8K1C5J3_PYTOL</name>
<keyword evidence="3" id="KW-1185">Reference proteome</keyword>
<feature type="transmembrane region" description="Helical" evidence="1">
    <location>
        <begin position="531"/>
        <end position="554"/>
    </location>
</feature>
<keyword evidence="1" id="KW-0472">Membrane</keyword>
<protein>
    <submittedName>
        <fullName evidence="2">Uncharacterized protein</fullName>
    </submittedName>
</protein>
<dbReference type="EMBL" id="SPLM01000145">
    <property type="protein sequence ID" value="TMW56854.1"/>
    <property type="molecule type" value="Genomic_DNA"/>
</dbReference>
<dbReference type="AlphaFoldDB" id="A0A8K1C5J3"/>
<accession>A0A8K1C5J3</accession>
<sequence>MLKGMRASEVLMFPLDEPVEVKEIEIEVDDEDNSLEIAFGYTVKDFQGFGRDLQSALSSLPKVAETFSQRLHDELDRMAGEGTLLGEAAVLEPAEQWQHIASFLLRDQALKITRALKQIASKDPKWLPLMLKAKECTHQVARTFEDQQAAVVALSERLQQTRHSIDEEIRAIARGLKPPALAGFKYKIKRFLPPLLRLEIVRDFMQTLSLFFTHLYFTARDRADIDGFSEVMEKIQDGLRYVYNFAAADFPALYANFDVKKLMQNKTLIDAAFVFLLLFVGISYLLYLWFCFIVWCNWTTERQIRELDATTKQRRPFIKRVTLVLTICLSIYLPTMRLSIEILGGSSDTSVVRRRYENIDHWLWLQIAAIIFLATFTLPLPLLLALLVRKHKPKTLPHKPESTYNLDGDVIPMDINVYAHKIAHDPDQLQCPYRSLYEGLEREWCYYKIFQLVSKAVLVLLVLFIPGEQLRNALTLAVCVTVSFFTFRWKPFIDPLNDQMEICGKATALLTCIKGVLVSTKRIDKKWVSAFGFLVNAASILNSIFMAAGCVYGIEFVRALIKDTFGRLKFSDTGPDVYFPPLDEQLRLPVSYFGRLSLIPYPFHCVLDYDDGDRLPQQTIIDDDEFARRFSCNFTPSVLEKRLLRQKLRAISLWGDEIELPFTQEEEYGLLTIASDAKEAVPTMNTVRFVCHYQRGTIVVRDSSPASDTTSEKKAITGFHVSMVYRDGYGEIQCPQTGQILTCVVNRVAEVGPQHLGLTAEMLESPTLRAIFSQTTEPLAQFLPQVQKKEREIRVQHVAKHGDINRVLSSGFRHVVYNNPQISRPALEKYLAQEETNPKLHRVPVTHRVALDDLYARVKCIQRNDATKFWYVFWDDVFDQNGSMKALKPHHGRLNPGNPAFIGYTVLPKEELIEWLKSANLWGENRHWKRLSCLFNTELVNLVYERMSSLEDPKKPSNVKRQISLKRVFSMSSLKTNAQRPKNK</sequence>
<keyword evidence="1" id="KW-0812">Transmembrane</keyword>